<feature type="domain" description="C2H2-type" evidence="13">
    <location>
        <begin position="261"/>
        <end position="284"/>
    </location>
</feature>
<dbReference type="Pfam" id="PF07776">
    <property type="entry name" value="zf-AD"/>
    <property type="match status" value="1"/>
</dbReference>
<evidence type="ECO:0000256" key="12">
    <source>
        <dbReference type="SAM" id="MobiDB-lite"/>
    </source>
</evidence>
<evidence type="ECO:0000256" key="7">
    <source>
        <dbReference type="ARBA" id="ARBA00023015"/>
    </source>
</evidence>
<feature type="compositionally biased region" description="Low complexity" evidence="12">
    <location>
        <begin position="365"/>
        <end position="375"/>
    </location>
</feature>
<dbReference type="VEuPathDB" id="VectorBase:GAUT050016"/>
<keyword evidence="3 11" id="KW-0479">Metal-binding</keyword>
<feature type="domain" description="C2H2-type" evidence="13">
    <location>
        <begin position="555"/>
        <end position="582"/>
    </location>
</feature>
<keyword evidence="8" id="KW-0804">Transcription</keyword>
<keyword evidence="5 10" id="KW-0863">Zinc-finger</keyword>
<feature type="domain" description="C2H2-type" evidence="13">
    <location>
        <begin position="755"/>
        <end position="782"/>
    </location>
</feature>
<dbReference type="GO" id="GO:0000977">
    <property type="term" value="F:RNA polymerase II transcription regulatory region sequence-specific DNA binding"/>
    <property type="evidence" value="ECO:0007669"/>
    <property type="project" value="TreeGrafter"/>
</dbReference>
<dbReference type="Pfam" id="PF00096">
    <property type="entry name" value="zf-C2H2"/>
    <property type="match status" value="6"/>
</dbReference>
<evidence type="ECO:0000313" key="15">
    <source>
        <dbReference type="EnsemblMetazoa" id="GAUT050016-PA"/>
    </source>
</evidence>
<dbReference type="Pfam" id="PF13912">
    <property type="entry name" value="zf-C2H2_6"/>
    <property type="match status" value="2"/>
</dbReference>
<evidence type="ECO:0000256" key="6">
    <source>
        <dbReference type="ARBA" id="ARBA00022833"/>
    </source>
</evidence>
<dbReference type="SMART" id="SM00868">
    <property type="entry name" value="zf-AD"/>
    <property type="match status" value="1"/>
</dbReference>
<accession>A0A1A9VWJ4</accession>
<dbReference type="PROSITE" id="PS50157">
    <property type="entry name" value="ZINC_FINGER_C2H2_2"/>
    <property type="match status" value="14"/>
</dbReference>
<feature type="domain" description="C2H2-type" evidence="13">
    <location>
        <begin position="472"/>
        <end position="500"/>
    </location>
</feature>
<dbReference type="InterPro" id="IPR013087">
    <property type="entry name" value="Znf_C2H2_type"/>
</dbReference>
<protein>
    <recommendedName>
        <fullName evidence="17">Protein krueppel</fullName>
    </recommendedName>
</protein>
<evidence type="ECO:0000313" key="16">
    <source>
        <dbReference type="Proteomes" id="UP000078200"/>
    </source>
</evidence>
<dbReference type="InterPro" id="IPR012934">
    <property type="entry name" value="Znf_AD"/>
</dbReference>
<comment type="similarity">
    <text evidence="2">Belongs to the krueppel C2H2-type zinc-finger protein family.</text>
</comment>
<evidence type="ECO:0000256" key="4">
    <source>
        <dbReference type="ARBA" id="ARBA00022737"/>
    </source>
</evidence>
<dbReference type="SUPFAM" id="SSF57667">
    <property type="entry name" value="beta-beta-alpha zinc fingers"/>
    <property type="match status" value="8"/>
</dbReference>
<evidence type="ECO:0000256" key="3">
    <source>
        <dbReference type="ARBA" id="ARBA00022723"/>
    </source>
</evidence>
<dbReference type="SUPFAM" id="SSF57716">
    <property type="entry name" value="Glucocorticoid receptor-like (DNA-binding domain)"/>
    <property type="match status" value="1"/>
</dbReference>
<evidence type="ECO:0000259" key="13">
    <source>
        <dbReference type="PROSITE" id="PS50157"/>
    </source>
</evidence>
<dbReference type="AlphaFoldDB" id="A0A1A9VWJ4"/>
<evidence type="ECO:0000259" key="14">
    <source>
        <dbReference type="PROSITE" id="PS51915"/>
    </source>
</evidence>
<dbReference type="GO" id="GO:0008270">
    <property type="term" value="F:zinc ion binding"/>
    <property type="evidence" value="ECO:0007669"/>
    <property type="project" value="UniProtKB-UniRule"/>
</dbReference>
<evidence type="ECO:0000256" key="11">
    <source>
        <dbReference type="PROSITE-ProRule" id="PRU01263"/>
    </source>
</evidence>
<dbReference type="GO" id="GO:0000981">
    <property type="term" value="F:DNA-binding transcription factor activity, RNA polymerase II-specific"/>
    <property type="evidence" value="ECO:0007669"/>
    <property type="project" value="TreeGrafter"/>
</dbReference>
<dbReference type="InterPro" id="IPR036236">
    <property type="entry name" value="Znf_C2H2_sf"/>
</dbReference>
<feature type="domain" description="ZAD" evidence="14">
    <location>
        <begin position="3"/>
        <end position="80"/>
    </location>
</feature>
<feature type="domain" description="C2H2-type" evidence="13">
    <location>
        <begin position="810"/>
        <end position="837"/>
    </location>
</feature>
<organism evidence="15 16">
    <name type="scientific">Glossina austeni</name>
    <name type="common">Savannah tsetse fly</name>
    <dbReference type="NCBI Taxonomy" id="7395"/>
    <lineage>
        <taxon>Eukaryota</taxon>
        <taxon>Metazoa</taxon>
        <taxon>Ecdysozoa</taxon>
        <taxon>Arthropoda</taxon>
        <taxon>Hexapoda</taxon>
        <taxon>Insecta</taxon>
        <taxon>Pterygota</taxon>
        <taxon>Neoptera</taxon>
        <taxon>Endopterygota</taxon>
        <taxon>Diptera</taxon>
        <taxon>Brachycera</taxon>
        <taxon>Muscomorpha</taxon>
        <taxon>Hippoboscoidea</taxon>
        <taxon>Glossinidae</taxon>
        <taxon>Glossina</taxon>
    </lineage>
</organism>
<dbReference type="EnsemblMetazoa" id="GAUT050016-RA">
    <property type="protein sequence ID" value="GAUT050016-PA"/>
    <property type="gene ID" value="GAUT050016"/>
</dbReference>
<evidence type="ECO:0000256" key="8">
    <source>
        <dbReference type="ARBA" id="ARBA00023163"/>
    </source>
</evidence>
<evidence type="ECO:0000256" key="10">
    <source>
        <dbReference type="PROSITE-ProRule" id="PRU00042"/>
    </source>
</evidence>
<evidence type="ECO:0000256" key="5">
    <source>
        <dbReference type="ARBA" id="ARBA00022771"/>
    </source>
</evidence>
<feature type="binding site" evidence="11">
    <location>
        <position position="56"/>
    </location>
    <ligand>
        <name>Zn(2+)</name>
        <dbReference type="ChEBI" id="CHEBI:29105"/>
    </ligand>
</feature>
<dbReference type="SMART" id="SM00355">
    <property type="entry name" value="ZnF_C2H2"/>
    <property type="match status" value="19"/>
</dbReference>
<dbReference type="Proteomes" id="UP000078200">
    <property type="component" value="Unassembled WGS sequence"/>
</dbReference>
<feature type="region of interest" description="Disordered" evidence="12">
    <location>
        <begin position="365"/>
        <end position="384"/>
    </location>
</feature>
<reference evidence="15" key="1">
    <citation type="submission" date="2020-05" db="UniProtKB">
        <authorList>
            <consortium name="EnsemblMetazoa"/>
        </authorList>
    </citation>
    <scope>IDENTIFICATION</scope>
    <source>
        <strain evidence="15">TTRI</strain>
    </source>
</reference>
<feature type="binding site" evidence="11">
    <location>
        <position position="5"/>
    </location>
    <ligand>
        <name>Zn(2+)</name>
        <dbReference type="ChEBI" id="CHEBI:29105"/>
    </ligand>
</feature>
<dbReference type="FunFam" id="3.30.160.60:FF:000145">
    <property type="entry name" value="Zinc finger protein 574"/>
    <property type="match status" value="1"/>
</dbReference>
<feature type="domain" description="C2H2-type" evidence="13">
    <location>
        <begin position="582"/>
        <end position="609"/>
    </location>
</feature>
<feature type="binding site" evidence="11">
    <location>
        <position position="53"/>
    </location>
    <ligand>
        <name>Zn(2+)</name>
        <dbReference type="ChEBI" id="CHEBI:29105"/>
    </ligand>
</feature>
<feature type="domain" description="C2H2-type" evidence="13">
    <location>
        <begin position="782"/>
        <end position="809"/>
    </location>
</feature>
<keyword evidence="7" id="KW-0805">Transcription regulation</keyword>
<feature type="domain" description="C2H2-type" evidence="13">
    <location>
        <begin position="729"/>
        <end position="752"/>
    </location>
</feature>
<feature type="domain" description="C2H2-type" evidence="13">
    <location>
        <begin position="837"/>
        <end position="864"/>
    </location>
</feature>
<dbReference type="PROSITE" id="PS51915">
    <property type="entry name" value="ZAD"/>
    <property type="match status" value="1"/>
</dbReference>
<keyword evidence="6 11" id="KW-0862">Zinc</keyword>
<feature type="domain" description="C2H2-type" evidence="13">
    <location>
        <begin position="206"/>
        <end position="233"/>
    </location>
</feature>
<keyword evidence="9" id="KW-0539">Nucleus</keyword>
<feature type="binding site" evidence="11">
    <location>
        <position position="8"/>
    </location>
    <ligand>
        <name>Zn(2+)</name>
        <dbReference type="ChEBI" id="CHEBI:29105"/>
    </ligand>
</feature>
<name>A0A1A9VWJ4_GLOAU</name>
<dbReference type="STRING" id="7395.A0A1A9VWJ4"/>
<evidence type="ECO:0008006" key="17">
    <source>
        <dbReference type="Google" id="ProtNLM"/>
    </source>
</evidence>
<dbReference type="PROSITE" id="PS00028">
    <property type="entry name" value="ZINC_FINGER_C2H2_1"/>
    <property type="match status" value="12"/>
</dbReference>
<proteinExistence type="inferred from homology"/>
<dbReference type="GO" id="GO:0005634">
    <property type="term" value="C:nucleus"/>
    <property type="evidence" value="ECO:0007669"/>
    <property type="project" value="UniProtKB-SubCell"/>
</dbReference>
<dbReference type="FunFam" id="3.30.160.60:FF:000761">
    <property type="entry name" value="Zinc finger protein 449"/>
    <property type="match status" value="1"/>
</dbReference>
<evidence type="ECO:0000256" key="1">
    <source>
        <dbReference type="ARBA" id="ARBA00004123"/>
    </source>
</evidence>
<sequence>MAERCRTCSQQSVQGEHYGLDCEIKEDITYADFIYQISNVKIAKYDGLPQWICFECVKEVMVAFKFALKVKTTDEVLRNEWQHWKNFFEENQTENIEEANQETTSALVVNDLTEEYVVEEILENVEDSLNEDDELSIVEEILEETETTVCLQPEEIMLPTDHLLEETTVNDEMENFYSDNETNDDEYLIEYNALDETQSEKHSPKWKCAVCDKVLRGDVSYEGHMNLHKQLRPYKCPQCRYKFRCREALKKHKSLRHMDTYNCEVCDKSFASRDLICKHVEREHKICVNCGLEFDHESTVQLHKIMNHNIKATSCPLCPHLNISEIQRHILTVHSLELDYENVNIAVEAKQSNDLAEENLEGDVSLHSSHSGISTSDHRETYQQKDKQLPLELVSNNKLDKRESFVQCKFCKKKLMSKNLEKHLALHEKKAREAQMTKTKYLCAYCPSSFKNQRNLHQHEKIHHETSPNVVYVCNDCGRQYSTQQLLETHRKQAHKERDNICSLCGNAFKLKNQLMNHMKLHLEKNIPCPHCDKKYARQFDLNVHLRTHTGELPYSCHLCEKRFAIKVRLTYHLQKHYGVKHRCKECQAEFNSRQKLKAHSFKHTGMPYRCQLCDGHGFPTRNVFKRHLARVHHAMMSDEALAEMFQHYTGKATIIKQINDFEIIPRNEDDQDQNILEENPDIISDADIVTDHENKDQVKRSRPQHFHKDVDLNEHELNIHNSSSNLLHRCNNCGTRFFTLGDLLDHKKADHPAYICKICGNTFKGHSQLSAHKRLHEERRFKCANCDKSYPRQTDLNIHMRSHTGDRPYVCHICDKRFPVKVRLTYHLQRHQGVRHPCPYCDVVYENRNQLKSHLFKHTGMPYRCEICPDVVFERRIRFANHMKRMHKKTMTIEELAEMFAKNTGKVIRFKNAETD</sequence>
<feature type="domain" description="C2H2-type" evidence="13">
    <location>
        <begin position="441"/>
        <end position="468"/>
    </location>
</feature>
<keyword evidence="16" id="KW-1185">Reference proteome</keyword>
<dbReference type="Gene3D" id="3.30.160.60">
    <property type="entry name" value="Classic Zinc Finger"/>
    <property type="match status" value="10"/>
</dbReference>
<feature type="domain" description="C2H2-type" evidence="13">
    <location>
        <begin position="527"/>
        <end position="554"/>
    </location>
</feature>
<feature type="domain" description="C2H2-type" evidence="13">
    <location>
        <begin position="500"/>
        <end position="527"/>
    </location>
</feature>
<keyword evidence="4" id="KW-0677">Repeat</keyword>
<dbReference type="PANTHER" id="PTHR24379:SF121">
    <property type="entry name" value="C2H2-TYPE DOMAIN-CONTAINING PROTEIN"/>
    <property type="match status" value="1"/>
</dbReference>
<comment type="subcellular location">
    <subcellularLocation>
        <location evidence="1">Nucleus</location>
    </subcellularLocation>
</comment>
<evidence type="ECO:0000256" key="9">
    <source>
        <dbReference type="ARBA" id="ARBA00023242"/>
    </source>
</evidence>
<evidence type="ECO:0000256" key="2">
    <source>
        <dbReference type="ARBA" id="ARBA00006991"/>
    </source>
</evidence>
<dbReference type="PANTHER" id="PTHR24379">
    <property type="entry name" value="KRAB AND ZINC FINGER DOMAIN-CONTAINING"/>
    <property type="match status" value="1"/>
</dbReference>
<feature type="domain" description="C2H2-type" evidence="13">
    <location>
        <begin position="234"/>
        <end position="262"/>
    </location>
</feature>